<evidence type="ECO:0000256" key="2">
    <source>
        <dbReference type="ARBA" id="ARBA00022723"/>
    </source>
</evidence>
<dbReference type="PANTHER" id="PTHR12522:SF4">
    <property type="entry name" value="ZINC FINGER PROTEIN ELBOW"/>
    <property type="match status" value="1"/>
</dbReference>
<keyword evidence="2" id="KW-0479">Metal-binding</keyword>
<dbReference type="InterPro" id="IPR013087">
    <property type="entry name" value="Znf_C2H2_type"/>
</dbReference>
<feature type="compositionally biased region" description="Basic and acidic residues" evidence="6">
    <location>
        <begin position="55"/>
        <end position="85"/>
    </location>
</feature>
<evidence type="ECO:0000256" key="3">
    <source>
        <dbReference type="ARBA" id="ARBA00022771"/>
    </source>
</evidence>
<evidence type="ECO:0000256" key="5">
    <source>
        <dbReference type="PROSITE-ProRule" id="PRU00042"/>
    </source>
</evidence>
<dbReference type="PROSITE" id="PS50157">
    <property type="entry name" value="ZINC_FINGER_C2H2_2"/>
    <property type="match status" value="1"/>
</dbReference>
<dbReference type="GO" id="GO:0045892">
    <property type="term" value="P:negative regulation of DNA-templated transcription"/>
    <property type="evidence" value="ECO:0007669"/>
    <property type="project" value="TreeGrafter"/>
</dbReference>
<feature type="compositionally biased region" description="Polar residues" evidence="6">
    <location>
        <begin position="17"/>
        <end position="27"/>
    </location>
</feature>
<reference evidence="8 9" key="1">
    <citation type="submission" date="2024-01" db="EMBL/GenBank/DDBJ databases">
        <title>The genome of the rayed Mediterranean limpet Patella caerulea (Linnaeus, 1758).</title>
        <authorList>
            <person name="Anh-Thu Weber A."/>
            <person name="Halstead-Nussloch G."/>
        </authorList>
    </citation>
    <scope>NUCLEOTIDE SEQUENCE [LARGE SCALE GENOMIC DNA]</scope>
    <source>
        <strain evidence="8">AATW-2023a</strain>
        <tissue evidence="8">Whole specimen</tissue>
    </source>
</reference>
<dbReference type="Gene3D" id="3.30.160.60">
    <property type="entry name" value="Classic Zinc Finger"/>
    <property type="match status" value="1"/>
</dbReference>
<dbReference type="GO" id="GO:0005634">
    <property type="term" value="C:nucleus"/>
    <property type="evidence" value="ECO:0007669"/>
    <property type="project" value="TreeGrafter"/>
</dbReference>
<evidence type="ECO:0000313" key="9">
    <source>
        <dbReference type="Proteomes" id="UP001347796"/>
    </source>
</evidence>
<evidence type="ECO:0000313" key="8">
    <source>
        <dbReference type="EMBL" id="KAK6171430.1"/>
    </source>
</evidence>
<dbReference type="PANTHER" id="PTHR12522">
    <property type="entry name" value="ZINC-FINGER PROTEIN NOLZ1-RELATED"/>
    <property type="match status" value="1"/>
</dbReference>
<name>A0AAN8J7T3_PATCE</name>
<feature type="compositionally biased region" description="Polar residues" evidence="6">
    <location>
        <begin position="34"/>
        <end position="47"/>
    </location>
</feature>
<proteinExistence type="inferred from homology"/>
<keyword evidence="9" id="KW-1185">Reference proteome</keyword>
<evidence type="ECO:0000259" key="7">
    <source>
        <dbReference type="PROSITE" id="PS50157"/>
    </source>
</evidence>
<evidence type="ECO:0000256" key="6">
    <source>
        <dbReference type="SAM" id="MobiDB-lite"/>
    </source>
</evidence>
<comment type="similarity">
    <text evidence="1">Belongs to the Elbow/Noc family.</text>
</comment>
<dbReference type="Proteomes" id="UP001347796">
    <property type="component" value="Unassembled WGS sequence"/>
</dbReference>
<evidence type="ECO:0000256" key="4">
    <source>
        <dbReference type="ARBA" id="ARBA00022833"/>
    </source>
</evidence>
<feature type="region of interest" description="Disordered" evidence="6">
    <location>
        <begin position="1"/>
        <end position="181"/>
    </location>
</feature>
<dbReference type="GO" id="GO:0008270">
    <property type="term" value="F:zinc ion binding"/>
    <property type="evidence" value="ECO:0007669"/>
    <property type="project" value="UniProtKB-KW"/>
</dbReference>
<sequence length="513" mass="53593">MLSGTGQYFPPEYLHSIPTSSPENQKSPLELLAQTCSSIGKETTPTKISLPALEKSNEKQRKSPPLDDKSVHGDEKLRESPKENGKPGFRSVSYTEMPPLVPILNHDDSSNSSTERKSSPLIIEHKEKTPVLEKKSSPVKPQSPPKENPSDVRKTSSSSPKIHHKPSVPSPTGAQRVPTPASVTAAHSAYLNGLKPTSNPLYSGFSGAHHLPYSAGLSLMGHGLSPEAAAVYQSQLLAHSGLHIPGFSAASAAAAAAQHSALKASAAAAASMNPYVSYTRVRTPSGATTLVPVCKDPYCTNCQLTVQTSHTSATCKTPGCSQCAHEKALLGLAASSPGMGLAGSPLSFYPQLSSLPSSATGLSSLHSPYHHPHSALSAHQGLPYVCNWVAGHDYCGKRFNSSEELMQHLRSHTSSIESGLPAGYGLGLPSGLSAASAGLAHLGGSAPISPNAIRRAYPTSLSPGLLGNGRFHPYKSPLGNVAAPPSGQQFPPLSAYYPPYSSLYGPRLGAAVP</sequence>
<gene>
    <name evidence="8" type="ORF">SNE40_019622</name>
</gene>
<dbReference type="InterPro" id="IPR051520">
    <property type="entry name" value="Elbow/Noc_ZnFinger"/>
</dbReference>
<protein>
    <recommendedName>
        <fullName evidence="7">C2H2-type domain-containing protein</fullName>
    </recommendedName>
</protein>
<dbReference type="AlphaFoldDB" id="A0AAN8J7T3"/>
<keyword evidence="3 5" id="KW-0863">Zinc-finger</keyword>
<accession>A0AAN8J7T3</accession>
<feature type="compositionally biased region" description="Basic and acidic residues" evidence="6">
    <location>
        <begin position="105"/>
        <end position="136"/>
    </location>
</feature>
<dbReference type="EMBL" id="JAZGQO010000014">
    <property type="protein sequence ID" value="KAK6171430.1"/>
    <property type="molecule type" value="Genomic_DNA"/>
</dbReference>
<evidence type="ECO:0000256" key="1">
    <source>
        <dbReference type="ARBA" id="ARBA00010144"/>
    </source>
</evidence>
<organism evidence="8 9">
    <name type="scientific">Patella caerulea</name>
    <name type="common">Rayed Mediterranean limpet</name>
    <dbReference type="NCBI Taxonomy" id="87958"/>
    <lineage>
        <taxon>Eukaryota</taxon>
        <taxon>Metazoa</taxon>
        <taxon>Spiralia</taxon>
        <taxon>Lophotrochozoa</taxon>
        <taxon>Mollusca</taxon>
        <taxon>Gastropoda</taxon>
        <taxon>Patellogastropoda</taxon>
        <taxon>Patelloidea</taxon>
        <taxon>Patellidae</taxon>
        <taxon>Patella</taxon>
    </lineage>
</organism>
<feature type="domain" description="C2H2-type" evidence="7">
    <location>
        <begin position="384"/>
        <end position="417"/>
    </location>
</feature>
<comment type="caution">
    <text evidence="8">The sequence shown here is derived from an EMBL/GenBank/DDBJ whole genome shotgun (WGS) entry which is preliminary data.</text>
</comment>
<keyword evidence="4" id="KW-0862">Zinc</keyword>